<reference key="2">
    <citation type="submission" date="2011-03" db="EMBL/GenBank/DDBJ databases">
        <title>Complete Genome Sequence of a beneficial plant roots-associated bacterium Pseudomonas brassicacearum.</title>
        <authorList>
            <person name="Ortet P."/>
            <person name="Barakat M."/>
            <person name="Lalaouna D."/>
            <person name="Fochesato S."/>
            <person name="Barbe V."/>
            <person name="Santaella C."/>
            <person name="Heulin T."/>
            <person name="Achouak W."/>
        </authorList>
    </citation>
    <scope>NUCLEOTIDE SEQUENCE</scope>
    <source>
        <strain>NFM421</strain>
    </source>
</reference>
<dbReference type="KEGG" id="pba:PSEBR_a4981"/>
<dbReference type="EMBL" id="CP002585">
    <property type="protein sequence ID" value="AEA71405.1"/>
    <property type="molecule type" value="Genomic_DNA"/>
</dbReference>
<dbReference type="STRING" id="994484.PSEBR_a4981"/>
<dbReference type="Proteomes" id="UP000006692">
    <property type="component" value="Chromosome"/>
</dbReference>
<organism evidence="1 2">
    <name type="scientific">Pseudomonas brassicacearum (strain NFM421)</name>
    <dbReference type="NCBI Taxonomy" id="994484"/>
    <lineage>
        <taxon>Bacteria</taxon>
        <taxon>Pseudomonadati</taxon>
        <taxon>Pseudomonadota</taxon>
        <taxon>Gammaproteobacteria</taxon>
        <taxon>Pseudomonadales</taxon>
        <taxon>Pseudomonadaceae</taxon>
        <taxon>Pseudomonas</taxon>
    </lineage>
</organism>
<evidence type="ECO:0000313" key="2">
    <source>
        <dbReference type="Proteomes" id="UP000006692"/>
    </source>
</evidence>
<sequence length="57" mass="6292">MGLALGDRQDLLGMATQMVAVHFLLFSPKVAACWSNCRTWPLWEQGLPAMNDDAQVS</sequence>
<accession>F2KLL2</accession>
<dbReference type="HOGENOM" id="CLU_2993259_0_0_6"/>
<protein>
    <submittedName>
        <fullName evidence="1">Uncharacterized protein</fullName>
    </submittedName>
</protein>
<reference evidence="1 2" key="1">
    <citation type="journal article" date="2011" name="J. Bacteriol.">
        <title>Complete genome sequence of a beneficial plant root-associated bacterium, Pseudomonas brassicacearum.</title>
        <authorList>
            <person name="Ortet P."/>
            <person name="Barakat M."/>
            <person name="Lalaouna D."/>
            <person name="Fochesato S."/>
            <person name="Barbe V."/>
            <person name="Vacherie B."/>
            <person name="Santaella C."/>
            <person name="Heulin T."/>
            <person name="Achouak W."/>
        </authorList>
    </citation>
    <scope>NUCLEOTIDE SEQUENCE [LARGE SCALE GENOMIC DNA]</scope>
    <source>
        <strain evidence="1 2">NFM421</strain>
    </source>
</reference>
<dbReference type="AlphaFoldDB" id="F2KLL2"/>
<proteinExistence type="predicted"/>
<name>F2KLL2_PSEBN</name>
<evidence type="ECO:0000313" key="1">
    <source>
        <dbReference type="EMBL" id="AEA71405.1"/>
    </source>
</evidence>
<gene>
    <name evidence="1" type="ORF">PSEBR_a4981</name>
</gene>